<evidence type="ECO:0000313" key="2">
    <source>
        <dbReference type="Proteomes" id="UP001060085"/>
    </source>
</evidence>
<keyword evidence="2" id="KW-1185">Reference proteome</keyword>
<sequence length="392" mass="44161">MAAMKTIAKDEDNFAKGHLRMAVDGEAPEGRRSVKRRTRDAIQQQEQSGQVDNSSSSCTPTTVKRSSRFRGVSRHRWTGRFEAHLWDKLSWNVTQKKKGKQVYLGAYDEEESAARAYDLAAIKYWGTSTFTNFPISDYENEIEIMQTVTKEEYLASLRRKSSGFSRGVSKYRGVARHHHNGRWEARIGRVFGNKYLYLGTYSTQEEAARAYDIAAIEYRGMNAVTNFDLSTYIRWLKPGTNNLASAQESNLGTNLPTAPSTDVSSAENAHLLFYKTKSLWEANTNSEEVHERKLPFVSCNKSSSPTALSLLLRSSIFRELVEKNSNISEEENDSESGKDPAVVDNTEGIAGLFDDGSEDIPFALTSDGCGIELHDQFRFNYDCLENQLETTL</sequence>
<gene>
    <name evidence="1" type="ORF">M9H77_15468</name>
</gene>
<dbReference type="EMBL" id="CM044704">
    <property type="protein sequence ID" value="KAI5665615.1"/>
    <property type="molecule type" value="Genomic_DNA"/>
</dbReference>
<dbReference type="Proteomes" id="UP001060085">
    <property type="component" value="Linkage Group LG04"/>
</dbReference>
<accession>A0ACC0AZ97</accession>
<name>A0ACC0AZ97_CATRO</name>
<evidence type="ECO:0000313" key="1">
    <source>
        <dbReference type="EMBL" id="KAI5665615.1"/>
    </source>
</evidence>
<organism evidence="1 2">
    <name type="scientific">Catharanthus roseus</name>
    <name type="common">Madagascar periwinkle</name>
    <name type="synonym">Vinca rosea</name>
    <dbReference type="NCBI Taxonomy" id="4058"/>
    <lineage>
        <taxon>Eukaryota</taxon>
        <taxon>Viridiplantae</taxon>
        <taxon>Streptophyta</taxon>
        <taxon>Embryophyta</taxon>
        <taxon>Tracheophyta</taxon>
        <taxon>Spermatophyta</taxon>
        <taxon>Magnoliopsida</taxon>
        <taxon>eudicotyledons</taxon>
        <taxon>Gunneridae</taxon>
        <taxon>Pentapetalae</taxon>
        <taxon>asterids</taxon>
        <taxon>lamiids</taxon>
        <taxon>Gentianales</taxon>
        <taxon>Apocynaceae</taxon>
        <taxon>Rauvolfioideae</taxon>
        <taxon>Vinceae</taxon>
        <taxon>Catharanthinae</taxon>
        <taxon>Catharanthus</taxon>
    </lineage>
</organism>
<protein>
    <submittedName>
        <fullName evidence="1">Uncharacterized protein</fullName>
    </submittedName>
</protein>
<reference evidence="2" key="1">
    <citation type="journal article" date="2023" name="Nat. Plants">
        <title>Single-cell RNA sequencing provides a high-resolution roadmap for understanding the multicellular compartmentation of specialized metabolism.</title>
        <authorList>
            <person name="Sun S."/>
            <person name="Shen X."/>
            <person name="Li Y."/>
            <person name="Li Y."/>
            <person name="Wang S."/>
            <person name="Li R."/>
            <person name="Zhang H."/>
            <person name="Shen G."/>
            <person name="Guo B."/>
            <person name="Wei J."/>
            <person name="Xu J."/>
            <person name="St-Pierre B."/>
            <person name="Chen S."/>
            <person name="Sun C."/>
        </authorList>
    </citation>
    <scope>NUCLEOTIDE SEQUENCE [LARGE SCALE GENOMIC DNA]</scope>
</reference>
<comment type="caution">
    <text evidence="1">The sequence shown here is derived from an EMBL/GenBank/DDBJ whole genome shotgun (WGS) entry which is preliminary data.</text>
</comment>
<proteinExistence type="predicted"/>